<keyword evidence="2 5" id="KW-0547">Nucleotide-binding</keyword>
<dbReference type="EC" id="6.1.1.21" evidence="5"/>
<feature type="binding site" evidence="6">
    <location>
        <position position="108"/>
    </location>
    <ligand>
        <name>L-histidine</name>
        <dbReference type="ChEBI" id="CHEBI:57595"/>
    </ligand>
</feature>
<dbReference type="CDD" id="cd00773">
    <property type="entry name" value="HisRS-like_core"/>
    <property type="match status" value="1"/>
</dbReference>
<dbReference type="PROSITE" id="PS50862">
    <property type="entry name" value="AA_TRNA_LIGASE_II"/>
    <property type="match status" value="1"/>
</dbReference>
<feature type="binding site" evidence="6">
    <location>
        <begin position="78"/>
        <end position="80"/>
    </location>
    <ligand>
        <name>L-histidine</name>
        <dbReference type="ChEBI" id="CHEBI:57595"/>
    </ligand>
</feature>
<dbReference type="GO" id="GO:0005524">
    <property type="term" value="F:ATP binding"/>
    <property type="evidence" value="ECO:0007669"/>
    <property type="project" value="UniProtKB-UniRule"/>
</dbReference>
<feature type="binding site" evidence="6">
    <location>
        <position position="272"/>
    </location>
    <ligand>
        <name>L-histidine</name>
        <dbReference type="ChEBI" id="CHEBI:57595"/>
    </ligand>
</feature>
<evidence type="ECO:0000256" key="5">
    <source>
        <dbReference type="HAMAP-Rule" id="MF_00127"/>
    </source>
</evidence>
<dbReference type="InterPro" id="IPR015807">
    <property type="entry name" value="His-tRNA-ligase"/>
</dbReference>
<dbReference type="GO" id="GO:0006427">
    <property type="term" value="P:histidyl-tRNA aminoacylation"/>
    <property type="evidence" value="ECO:0007669"/>
    <property type="project" value="UniProtKB-UniRule"/>
</dbReference>
<evidence type="ECO:0000256" key="1">
    <source>
        <dbReference type="ARBA" id="ARBA00008226"/>
    </source>
</evidence>
<dbReference type="GO" id="GO:0004821">
    <property type="term" value="F:histidine-tRNA ligase activity"/>
    <property type="evidence" value="ECO:0007669"/>
    <property type="project" value="UniProtKB-UniRule"/>
</dbReference>
<dbReference type="PIRSF" id="PIRSF001549">
    <property type="entry name" value="His-tRNA_synth"/>
    <property type="match status" value="1"/>
</dbReference>
<organism evidence="8 9">
    <name type="scientific">candidate division WS6 bacterium GW2011_GWA2_37_6</name>
    <dbReference type="NCBI Taxonomy" id="1619087"/>
    <lineage>
        <taxon>Bacteria</taxon>
        <taxon>Candidatus Dojkabacteria</taxon>
    </lineage>
</organism>
<keyword evidence="5" id="KW-0648">Protein biosynthesis</keyword>
<dbReference type="Gene3D" id="3.40.50.800">
    <property type="entry name" value="Anticodon-binding domain"/>
    <property type="match status" value="1"/>
</dbReference>
<dbReference type="SUPFAM" id="SSF52954">
    <property type="entry name" value="Class II aaRS ABD-related"/>
    <property type="match status" value="1"/>
</dbReference>
<feature type="binding site" evidence="6">
    <location>
        <position position="122"/>
    </location>
    <ligand>
        <name>L-histidine</name>
        <dbReference type="ChEBI" id="CHEBI:57595"/>
    </ligand>
</feature>
<feature type="binding site" evidence="6">
    <location>
        <position position="126"/>
    </location>
    <ligand>
        <name>L-histidine</name>
        <dbReference type="ChEBI" id="CHEBI:57595"/>
    </ligand>
</feature>
<dbReference type="AlphaFoldDB" id="A0A0G0H814"/>
<dbReference type="NCBIfam" id="TIGR00442">
    <property type="entry name" value="hisS"/>
    <property type="match status" value="1"/>
</dbReference>
<feature type="binding site" evidence="6">
    <location>
        <begin position="276"/>
        <end position="277"/>
    </location>
    <ligand>
        <name>L-histidine</name>
        <dbReference type="ChEBI" id="CHEBI:57595"/>
    </ligand>
</feature>
<comment type="catalytic activity">
    <reaction evidence="4 5">
        <text>tRNA(His) + L-histidine + ATP = L-histidyl-tRNA(His) + AMP + diphosphate + H(+)</text>
        <dbReference type="Rhea" id="RHEA:17313"/>
        <dbReference type="Rhea" id="RHEA-COMP:9665"/>
        <dbReference type="Rhea" id="RHEA-COMP:9689"/>
        <dbReference type="ChEBI" id="CHEBI:15378"/>
        <dbReference type="ChEBI" id="CHEBI:30616"/>
        <dbReference type="ChEBI" id="CHEBI:33019"/>
        <dbReference type="ChEBI" id="CHEBI:57595"/>
        <dbReference type="ChEBI" id="CHEBI:78442"/>
        <dbReference type="ChEBI" id="CHEBI:78527"/>
        <dbReference type="ChEBI" id="CHEBI:456215"/>
        <dbReference type="EC" id="6.1.1.21"/>
    </reaction>
</comment>
<dbReference type="InterPro" id="IPR045864">
    <property type="entry name" value="aa-tRNA-synth_II/BPL/LPL"/>
</dbReference>
<keyword evidence="3 5" id="KW-0030">Aminoacyl-tRNA synthetase</keyword>
<reference evidence="8 9" key="1">
    <citation type="journal article" date="2015" name="Nature">
        <title>rRNA introns, odd ribosomes, and small enigmatic genomes across a large radiation of phyla.</title>
        <authorList>
            <person name="Brown C.T."/>
            <person name="Hug L.A."/>
            <person name="Thomas B.C."/>
            <person name="Sharon I."/>
            <person name="Castelle C.J."/>
            <person name="Singh A."/>
            <person name="Wilkins M.J."/>
            <person name="Williams K.H."/>
            <person name="Banfield J.F."/>
        </authorList>
    </citation>
    <scope>NUCLEOTIDE SEQUENCE [LARGE SCALE GENOMIC DNA]</scope>
</reference>
<proteinExistence type="inferred from homology"/>
<keyword evidence="5" id="KW-0436">Ligase</keyword>
<dbReference type="PANTHER" id="PTHR43707:SF1">
    <property type="entry name" value="HISTIDINE--TRNA LIGASE, MITOCHONDRIAL-RELATED"/>
    <property type="match status" value="1"/>
</dbReference>
<evidence type="ECO:0000313" key="9">
    <source>
        <dbReference type="Proteomes" id="UP000034852"/>
    </source>
</evidence>
<dbReference type="Pfam" id="PF03129">
    <property type="entry name" value="HGTP_anticodon"/>
    <property type="match status" value="1"/>
</dbReference>
<name>A0A0G0H814_9BACT</name>
<dbReference type="PANTHER" id="PTHR43707">
    <property type="entry name" value="HISTIDYL-TRNA SYNTHETASE"/>
    <property type="match status" value="1"/>
</dbReference>
<protein>
    <recommendedName>
        <fullName evidence="5">Histidine--tRNA ligase</fullName>
        <ecNumber evidence="5">6.1.1.21</ecNumber>
    </recommendedName>
    <alternativeName>
        <fullName evidence="5">Histidyl-tRNA synthetase</fullName>
        <shortName evidence="5">HisRS</shortName>
    </alternativeName>
</protein>
<dbReference type="InterPro" id="IPR004516">
    <property type="entry name" value="HisRS/HisZ"/>
</dbReference>
<dbReference type="InterPro" id="IPR006195">
    <property type="entry name" value="aa-tRNA-synth_II"/>
</dbReference>
<evidence type="ECO:0000256" key="4">
    <source>
        <dbReference type="ARBA" id="ARBA00047639"/>
    </source>
</evidence>
<comment type="subcellular location">
    <subcellularLocation>
        <location evidence="5">Cytoplasm</location>
    </subcellularLocation>
</comment>
<comment type="subunit">
    <text evidence="5">Homodimer.</text>
</comment>
<comment type="similarity">
    <text evidence="1 5">Belongs to the class-II aminoacyl-tRNA synthetase family.</text>
</comment>
<feature type="domain" description="Aminoacyl-transfer RNA synthetases class-II family profile" evidence="7">
    <location>
        <begin position="8"/>
        <end position="341"/>
    </location>
</feature>
<dbReference type="SUPFAM" id="SSF55681">
    <property type="entry name" value="Class II aaRS and biotin synthetases"/>
    <property type="match status" value="1"/>
</dbReference>
<dbReference type="GO" id="GO:0005737">
    <property type="term" value="C:cytoplasm"/>
    <property type="evidence" value="ECO:0007669"/>
    <property type="project" value="UniProtKB-SubCell"/>
</dbReference>
<evidence type="ECO:0000256" key="2">
    <source>
        <dbReference type="ARBA" id="ARBA00022741"/>
    </source>
</evidence>
<dbReference type="HAMAP" id="MF_00127">
    <property type="entry name" value="His_tRNA_synth"/>
    <property type="match status" value="1"/>
</dbReference>
<accession>A0A0G0H814</accession>
<evidence type="ECO:0000259" key="7">
    <source>
        <dbReference type="PROSITE" id="PS50862"/>
    </source>
</evidence>
<dbReference type="InterPro" id="IPR041715">
    <property type="entry name" value="HisRS-like_core"/>
</dbReference>
<dbReference type="EMBL" id="LBTH01000051">
    <property type="protein sequence ID" value="KKQ34650.1"/>
    <property type="molecule type" value="Genomic_DNA"/>
</dbReference>
<evidence type="ECO:0000256" key="3">
    <source>
        <dbReference type="ARBA" id="ARBA00023146"/>
    </source>
</evidence>
<sequence>MKFNPPKGTIDITGEQFYQYKLVADSILQVLERYGFTQVRTPVFDDFNLLAKDAGEEVEGQIYRFKDKAGRDLAIKSDITPALTRLVGKYAKSTIKPIKYSCYDRVYRYERPQKGRYREITQINGEMFGVNSALADMEILNCLIDCYSEVGLDDVKIYIGCRPLLELFIKNTIQDESKVKPVIRLLDKVDKISREQFLNEEKALGITPKMAGSLDKFSDVKGDFSKGIEDFEVLVGEDKVYESYLTRLKEISRLIDVLGLNKKIKLNLSLARGSEYYTGIIFEARYESGQTSSLSIGGGGRYDNLVKMYGGPDTPAVGFSIGIDRLILLLEEVGMLKKMLPVIDYALVYENTEKSKSFAVKLADELRKSGFNVDISLSNKNTQEQIENANAKGVKKIILIKDNLLKKNNTVLVWRIDKPEEKQEIALGRNLQFRNLI</sequence>
<keyword evidence="5" id="KW-0067">ATP-binding</keyword>
<comment type="caution">
    <text evidence="8">The sequence shown here is derived from an EMBL/GenBank/DDBJ whole genome shotgun (WGS) entry which is preliminary data.</text>
</comment>
<keyword evidence="5" id="KW-0963">Cytoplasm</keyword>
<dbReference type="Pfam" id="PF13393">
    <property type="entry name" value="tRNA-synt_His"/>
    <property type="match status" value="1"/>
</dbReference>
<dbReference type="InterPro" id="IPR004154">
    <property type="entry name" value="Anticodon-bd"/>
</dbReference>
<evidence type="ECO:0000256" key="6">
    <source>
        <dbReference type="PIRSR" id="PIRSR001549-1"/>
    </source>
</evidence>
<evidence type="ECO:0000313" key="8">
    <source>
        <dbReference type="EMBL" id="KKQ34650.1"/>
    </source>
</evidence>
<dbReference type="InterPro" id="IPR036621">
    <property type="entry name" value="Anticodon-bd_dom_sf"/>
</dbReference>
<dbReference type="PATRIC" id="fig|1619087.5.peg.600"/>
<dbReference type="Gene3D" id="3.30.930.10">
    <property type="entry name" value="Bira Bifunctional Protein, Domain 2"/>
    <property type="match status" value="1"/>
</dbReference>
<dbReference type="Proteomes" id="UP000034852">
    <property type="component" value="Unassembled WGS sequence"/>
</dbReference>
<gene>
    <name evidence="5" type="primary">hisS</name>
    <name evidence="8" type="ORF">US52_C0051G0002</name>
</gene>